<feature type="transmembrane region" description="Helical" evidence="6">
    <location>
        <begin position="86"/>
        <end position="107"/>
    </location>
</feature>
<proteinExistence type="predicted"/>
<dbReference type="Proteomes" id="UP001519307">
    <property type="component" value="Unassembled WGS sequence"/>
</dbReference>
<gene>
    <name evidence="7" type="ORF">J2Z42_001515</name>
</gene>
<dbReference type="NCBIfam" id="NF037982">
    <property type="entry name" value="Nramp_1"/>
    <property type="match status" value="1"/>
</dbReference>
<feature type="transmembrane region" description="Helical" evidence="6">
    <location>
        <begin position="281"/>
        <end position="305"/>
    </location>
</feature>
<comment type="subcellular location">
    <subcellularLocation>
        <location evidence="1">Membrane</location>
        <topology evidence="1">Multi-pass membrane protein</topology>
    </subcellularLocation>
</comment>
<feature type="transmembrane region" description="Helical" evidence="6">
    <location>
        <begin position="49"/>
        <end position="66"/>
    </location>
</feature>
<keyword evidence="3 6" id="KW-0812">Transmembrane</keyword>
<comment type="caution">
    <text evidence="7">The sequence shown here is derived from an EMBL/GenBank/DDBJ whole genome shotgun (WGS) entry which is preliminary data.</text>
</comment>
<keyword evidence="5 6" id="KW-0472">Membrane</keyword>
<dbReference type="InterPro" id="IPR001046">
    <property type="entry name" value="NRAMP_fam"/>
</dbReference>
<keyword evidence="4 6" id="KW-1133">Transmembrane helix</keyword>
<keyword evidence="2" id="KW-0813">Transport</keyword>
<protein>
    <submittedName>
        <fullName evidence="7">NRAMP (Natural resistance-associated macrophage protein)-like metal ion transporter</fullName>
    </submittedName>
</protein>
<evidence type="ECO:0000313" key="8">
    <source>
        <dbReference type="Proteomes" id="UP001519307"/>
    </source>
</evidence>
<evidence type="ECO:0000256" key="5">
    <source>
        <dbReference type="ARBA" id="ARBA00023136"/>
    </source>
</evidence>
<feature type="transmembrane region" description="Helical" evidence="6">
    <location>
        <begin position="150"/>
        <end position="168"/>
    </location>
</feature>
<evidence type="ECO:0000256" key="2">
    <source>
        <dbReference type="ARBA" id="ARBA00022448"/>
    </source>
</evidence>
<feature type="transmembrane region" description="Helical" evidence="6">
    <location>
        <begin position="188"/>
        <end position="210"/>
    </location>
</feature>
<reference evidence="7 8" key="1">
    <citation type="submission" date="2021-03" db="EMBL/GenBank/DDBJ databases">
        <title>Genomic Encyclopedia of Type Strains, Phase IV (KMG-IV): sequencing the most valuable type-strain genomes for metagenomic binning, comparative biology and taxonomic classification.</title>
        <authorList>
            <person name="Goeker M."/>
        </authorList>
    </citation>
    <scope>NUCLEOTIDE SEQUENCE [LARGE SCALE GENOMIC DNA]</scope>
    <source>
        <strain evidence="7 8">DSM 28783</strain>
    </source>
</reference>
<evidence type="ECO:0000313" key="7">
    <source>
        <dbReference type="EMBL" id="MBP2032841.1"/>
    </source>
</evidence>
<feature type="transmembrane region" description="Helical" evidence="6">
    <location>
        <begin position="390"/>
        <end position="412"/>
    </location>
</feature>
<sequence length="414" mass="44800">MKAKRKTWMANLLIFLSVIGPGIITGSVDNDAGGITTYSVAGAAYGYKLLWSLIPCFIVLLVVQEMNARMGIVTGKGLADLIRENFGVKVTFFIFIGLIIADIGNTATEFAGVAGSMQVLGISKYISVPLAAIAVWILVVKGTYKVTEKIFLVFSVFLLSYIASAFLAKPDWNEIGNAVIHPTIGTDFNYISMVIGMVGTTIAPWMQFYMQSAVIEKGLEIKNFKYEFWDVVVGSIITVVVAFFIIVACGATLHKSGIKIEEAKDAAVALKPLAGAFASQIFAFGLFIASIFSATILPLATAFYICEAFGFEAGIDKKLKEAPEFFTLFTAIVIIGIAIILIPGIPLIQITLGSQVINGILLPVVLICMMLMVNNTEIMGKYINSKIKNVIGWTTIVVLIILTIILTFEPIITK</sequence>
<dbReference type="PANTHER" id="PTHR11706:SF33">
    <property type="entry name" value="NATURAL RESISTANCE-ASSOCIATED MACROPHAGE PROTEIN 2"/>
    <property type="match status" value="1"/>
</dbReference>
<evidence type="ECO:0000256" key="3">
    <source>
        <dbReference type="ARBA" id="ARBA00022692"/>
    </source>
</evidence>
<name>A0ABS4KTY9_9CLOT</name>
<keyword evidence="8" id="KW-1185">Reference proteome</keyword>
<dbReference type="RefSeq" id="WP_209701999.1">
    <property type="nucleotide sequence ID" value="NZ_JAGGLM010000007.1"/>
</dbReference>
<dbReference type="PANTHER" id="PTHR11706">
    <property type="entry name" value="SOLUTE CARRIER PROTEIN FAMILY 11 MEMBER"/>
    <property type="match status" value="1"/>
</dbReference>
<organism evidence="7 8">
    <name type="scientific">Clostridium algifaecis</name>
    <dbReference type="NCBI Taxonomy" id="1472040"/>
    <lineage>
        <taxon>Bacteria</taxon>
        <taxon>Bacillati</taxon>
        <taxon>Bacillota</taxon>
        <taxon>Clostridia</taxon>
        <taxon>Eubacteriales</taxon>
        <taxon>Clostridiaceae</taxon>
        <taxon>Clostridium</taxon>
    </lineage>
</organism>
<accession>A0ABS4KTY9</accession>
<dbReference type="EMBL" id="JAGGLM010000007">
    <property type="protein sequence ID" value="MBP2032841.1"/>
    <property type="molecule type" value="Genomic_DNA"/>
</dbReference>
<feature type="transmembrane region" description="Helical" evidence="6">
    <location>
        <begin position="360"/>
        <end position="378"/>
    </location>
</feature>
<evidence type="ECO:0000256" key="4">
    <source>
        <dbReference type="ARBA" id="ARBA00022989"/>
    </source>
</evidence>
<evidence type="ECO:0000256" key="1">
    <source>
        <dbReference type="ARBA" id="ARBA00004141"/>
    </source>
</evidence>
<feature type="transmembrane region" description="Helical" evidence="6">
    <location>
        <begin position="119"/>
        <end position="138"/>
    </location>
</feature>
<feature type="transmembrane region" description="Helical" evidence="6">
    <location>
        <begin position="231"/>
        <end position="253"/>
    </location>
</feature>
<dbReference type="Pfam" id="PF01566">
    <property type="entry name" value="Nramp"/>
    <property type="match status" value="1"/>
</dbReference>
<evidence type="ECO:0000256" key="6">
    <source>
        <dbReference type="SAM" id="Phobius"/>
    </source>
</evidence>
<feature type="transmembrane region" description="Helical" evidence="6">
    <location>
        <begin position="325"/>
        <end position="348"/>
    </location>
</feature>